<reference evidence="1" key="2">
    <citation type="journal article" date="2015" name="Fish Shellfish Immunol.">
        <title>Early steps in the European eel (Anguilla anguilla)-Vibrio vulnificus interaction in the gills: Role of the RtxA13 toxin.</title>
        <authorList>
            <person name="Callol A."/>
            <person name="Pajuelo D."/>
            <person name="Ebbesson L."/>
            <person name="Teles M."/>
            <person name="MacKenzie S."/>
            <person name="Amaro C."/>
        </authorList>
    </citation>
    <scope>NUCLEOTIDE SEQUENCE</scope>
</reference>
<accession>A0A0E9VRQ8</accession>
<proteinExistence type="predicted"/>
<dbReference type="EMBL" id="GBXM01028512">
    <property type="protein sequence ID" value="JAH80065.1"/>
    <property type="molecule type" value="Transcribed_RNA"/>
</dbReference>
<organism evidence="1">
    <name type="scientific">Anguilla anguilla</name>
    <name type="common">European freshwater eel</name>
    <name type="synonym">Muraena anguilla</name>
    <dbReference type="NCBI Taxonomy" id="7936"/>
    <lineage>
        <taxon>Eukaryota</taxon>
        <taxon>Metazoa</taxon>
        <taxon>Chordata</taxon>
        <taxon>Craniata</taxon>
        <taxon>Vertebrata</taxon>
        <taxon>Euteleostomi</taxon>
        <taxon>Actinopterygii</taxon>
        <taxon>Neopterygii</taxon>
        <taxon>Teleostei</taxon>
        <taxon>Anguilliformes</taxon>
        <taxon>Anguillidae</taxon>
        <taxon>Anguilla</taxon>
    </lineage>
</organism>
<evidence type="ECO:0000313" key="1">
    <source>
        <dbReference type="EMBL" id="JAH80065.1"/>
    </source>
</evidence>
<protein>
    <submittedName>
        <fullName evidence="1">Uncharacterized protein</fullName>
    </submittedName>
</protein>
<sequence>MCLLVELILLVYCEVGKV</sequence>
<name>A0A0E9VRQ8_ANGAN</name>
<dbReference type="AlphaFoldDB" id="A0A0E9VRQ8"/>
<reference evidence="1" key="1">
    <citation type="submission" date="2014-11" db="EMBL/GenBank/DDBJ databases">
        <authorList>
            <person name="Amaro Gonzalez C."/>
        </authorList>
    </citation>
    <scope>NUCLEOTIDE SEQUENCE</scope>
</reference>